<keyword evidence="3" id="KW-0800">Toxin</keyword>
<evidence type="ECO:0000256" key="1">
    <source>
        <dbReference type="ARBA" id="ARBA00004459"/>
    </source>
</evidence>
<dbReference type="InterPro" id="IPR015957">
    <property type="entry name" value="CDtoxinA"/>
</dbReference>
<feature type="chain" id="PRO_5045998805" description="Cytolethal distending toxin subunit A" evidence="11">
    <location>
        <begin position="23"/>
        <end position="236"/>
    </location>
</feature>
<keyword evidence="13" id="KW-1185">Reference proteome</keyword>
<name>A0ABS7WTI9_9BACT</name>
<evidence type="ECO:0000256" key="2">
    <source>
        <dbReference type="ARBA" id="ARBA00016112"/>
    </source>
</evidence>
<dbReference type="EMBL" id="JACGBB010000031">
    <property type="protein sequence ID" value="MBZ7988096.1"/>
    <property type="molecule type" value="Genomic_DNA"/>
</dbReference>
<evidence type="ECO:0000256" key="11">
    <source>
        <dbReference type="SAM" id="SignalP"/>
    </source>
</evidence>
<dbReference type="Pfam" id="PF03498">
    <property type="entry name" value="CDtoxinA"/>
    <property type="match status" value="1"/>
</dbReference>
<evidence type="ECO:0000256" key="3">
    <source>
        <dbReference type="ARBA" id="ARBA00022656"/>
    </source>
</evidence>
<comment type="caution">
    <text evidence="12">The sequence shown here is derived from an EMBL/GenBank/DDBJ whole genome shotgun (WGS) entry which is preliminary data.</text>
</comment>
<evidence type="ECO:0000256" key="6">
    <source>
        <dbReference type="ARBA" id="ARBA00023026"/>
    </source>
</evidence>
<keyword evidence="6" id="KW-0843">Virulence</keyword>
<keyword evidence="4 11" id="KW-0732">Signal</keyword>
<evidence type="ECO:0000256" key="10">
    <source>
        <dbReference type="ARBA" id="ARBA00023288"/>
    </source>
</evidence>
<dbReference type="PRINTS" id="PR01387">
    <property type="entry name" value="CDTOXINA"/>
</dbReference>
<evidence type="ECO:0000313" key="12">
    <source>
        <dbReference type="EMBL" id="MBZ7988096.1"/>
    </source>
</evidence>
<dbReference type="PROSITE" id="PS50231">
    <property type="entry name" value="RICIN_B_LECTIN"/>
    <property type="match status" value="1"/>
</dbReference>
<evidence type="ECO:0000313" key="13">
    <source>
        <dbReference type="Proteomes" id="UP000786183"/>
    </source>
</evidence>
<dbReference type="InterPro" id="IPR003558">
    <property type="entry name" value="CDtoxinA/C"/>
</dbReference>
<accession>A0ABS7WTI9</accession>
<feature type="signal peptide" evidence="11">
    <location>
        <begin position="1"/>
        <end position="22"/>
    </location>
</feature>
<keyword evidence="8" id="KW-0564">Palmitate</keyword>
<sequence>MKKSTLLISVFCILTFVSCASKNTINKENFLLDTQIVDNQDILKIGLNPSPPTKEQKDLKPFAGPNLSKFLAKPTLNAANSSKKEDISDMVAIMSSNAGVLTIWATNPGNWIWGYPARDSRPFKGARIWQIITLSDGSVMFKNYQHKTCISAYNNGIIHLPCNEQSPSQKWTLIRFSNQAWQIKNVAKQSCLQTPTFRHTIFYSIFLTKCASSKNLDQQWYITAPLISTKPIFVLN</sequence>
<keyword evidence="5" id="KW-0430">Lectin</keyword>
<keyword evidence="7" id="KW-0472">Membrane</keyword>
<dbReference type="Proteomes" id="UP000786183">
    <property type="component" value="Unassembled WGS sequence"/>
</dbReference>
<organism evidence="12 13">
    <name type="scientific">Campylobacter canadensis</name>
    <dbReference type="NCBI Taxonomy" id="449520"/>
    <lineage>
        <taxon>Bacteria</taxon>
        <taxon>Pseudomonadati</taxon>
        <taxon>Campylobacterota</taxon>
        <taxon>Epsilonproteobacteria</taxon>
        <taxon>Campylobacterales</taxon>
        <taxon>Campylobacteraceae</taxon>
        <taxon>Campylobacter</taxon>
    </lineage>
</organism>
<evidence type="ECO:0000256" key="5">
    <source>
        <dbReference type="ARBA" id="ARBA00022734"/>
    </source>
</evidence>
<reference evidence="12 13" key="1">
    <citation type="submission" date="2020-07" db="EMBL/GenBank/DDBJ databases">
        <title>Transfer of Campylobacter canadensis to the novel genus Avispirillum gen. nov., that also includes two novel species recovered from migratory waterfowl: Avispirillum anseris sp. nov. and Avispirillum brantae sp. nov.</title>
        <authorList>
            <person name="Miller W.G."/>
            <person name="Chapman M.H."/>
            <person name="Yee E."/>
            <person name="Inglis G.D."/>
        </authorList>
    </citation>
    <scope>NUCLEOTIDE SEQUENCE [LARGE SCALE GENOMIC DNA]</scope>
    <source>
        <strain evidence="12 13">L283</strain>
    </source>
</reference>
<dbReference type="RefSeq" id="WP_172232637.1">
    <property type="nucleotide sequence ID" value="NZ_CP035946.1"/>
</dbReference>
<evidence type="ECO:0000256" key="7">
    <source>
        <dbReference type="ARBA" id="ARBA00023136"/>
    </source>
</evidence>
<proteinExistence type="predicted"/>
<dbReference type="CDD" id="cd23414">
    <property type="entry name" value="beta-trefoil_Ricin_CdtA"/>
    <property type="match status" value="1"/>
</dbReference>
<dbReference type="PROSITE" id="PS51257">
    <property type="entry name" value="PROKAR_LIPOPROTEIN"/>
    <property type="match status" value="1"/>
</dbReference>
<evidence type="ECO:0000256" key="8">
    <source>
        <dbReference type="ARBA" id="ARBA00023139"/>
    </source>
</evidence>
<dbReference type="Gene3D" id="2.80.10.50">
    <property type="match status" value="1"/>
</dbReference>
<comment type="subcellular location">
    <subcellularLocation>
        <location evidence="1">Cell outer membrane</location>
        <topology evidence="1">Lipid-anchor</topology>
    </subcellularLocation>
</comment>
<keyword evidence="9" id="KW-0998">Cell outer membrane</keyword>
<evidence type="ECO:0000256" key="9">
    <source>
        <dbReference type="ARBA" id="ARBA00023237"/>
    </source>
</evidence>
<gene>
    <name evidence="12" type="ORF">AVCANL283_08325</name>
</gene>
<protein>
    <recommendedName>
        <fullName evidence="2">Cytolethal distending toxin subunit A</fullName>
    </recommendedName>
</protein>
<dbReference type="SUPFAM" id="SSF50370">
    <property type="entry name" value="Ricin B-like lectins"/>
    <property type="match status" value="1"/>
</dbReference>
<keyword evidence="10" id="KW-0449">Lipoprotein</keyword>
<evidence type="ECO:0000256" key="4">
    <source>
        <dbReference type="ARBA" id="ARBA00022729"/>
    </source>
</evidence>
<dbReference type="InterPro" id="IPR035992">
    <property type="entry name" value="Ricin_B-like_lectins"/>
</dbReference>